<feature type="region of interest" description="Disordered" evidence="1">
    <location>
        <begin position="289"/>
        <end position="343"/>
    </location>
</feature>
<dbReference type="RefSeq" id="XP_038779970.1">
    <property type="nucleotide sequence ID" value="XM_038924042.1"/>
</dbReference>
<dbReference type="GeneID" id="62197194"/>
<dbReference type="GO" id="GO:0072318">
    <property type="term" value="P:clathrin coat disassembly"/>
    <property type="evidence" value="ECO:0007669"/>
    <property type="project" value="TreeGrafter"/>
</dbReference>
<reference evidence="3" key="1">
    <citation type="submission" date="2020-10" db="EMBL/GenBank/DDBJ databases">
        <authorList>
            <person name="Roach M.J.R."/>
        </authorList>
    </citation>
    <scope>NUCLEOTIDE SEQUENCE</scope>
    <source>
        <strain evidence="3">CBS 1945</strain>
    </source>
</reference>
<dbReference type="EMBL" id="CP064815">
    <property type="protein sequence ID" value="QPG76405.1"/>
    <property type="molecule type" value="Genomic_DNA"/>
</dbReference>
<evidence type="ECO:0000313" key="4">
    <source>
        <dbReference type="Proteomes" id="UP000662931"/>
    </source>
</evidence>
<dbReference type="InterPro" id="IPR009060">
    <property type="entry name" value="UBA-like_sf"/>
</dbReference>
<sequence length="677" mass="76361">MAQRMNMSSFSDIKSSQTKNYVNLDFLDEHLPGSQTNLNASNGNPSSSDASYILSSFTEPVSRSETPPPQHERSKHAPMNYSQTSFHSETLPAVNPTADLLEGFFSPSVSRPLDVTTVEPLTRSHGHKPSIETSYILSSTDSPADLRDGALAELIDMGFPIEGANMALDSTGSGHDIDGAISFLMSEAHDESKVATHSSHIHKHKNHMDKEEDFGTVMNDLSNEFISRASILFRSGKKKIREGIELYKHQQYEKADNQPAWMKNQATYKAQSQSVAGGDDEQELLPEDIRNITEHQRERDRAFRRDREYTFDNKTEKRKKQAPVLPPHRKSKVKVPSREQSELHDVTAAAAPALDEKNNQSLVDITGNSLPPVSSTLVDSSALSYSVESAYTTEKSRAAESFKVGDFPKALSFYQSALDALPEGHALRIIMLSNISTVYEKLGNAKDQLAFSVKGLDQIASICPDFSGMTDIKIEKDKSLSLFWIKLLSRKAEALEHLEKFRDSLDSYNQLLSHGVSNKSIMDGRKRCMDVLHPRPRKKAMPKSARVNSKMPDTYDTMKRVQEKERLEEREENERFILHDEVEGILEHWIHGNENNIRALLAGLHEVLWPELNWKPVSMSDLVLDKKVKIVYMKAVSRVHPDKIGREVNTERKMIANNVFITLNEAWEKYKEANNIQ</sequence>
<feature type="compositionally biased region" description="Polar residues" evidence="1">
    <location>
        <begin position="33"/>
        <end position="65"/>
    </location>
</feature>
<dbReference type="KEGG" id="bnn:FOA43_003794"/>
<organism evidence="3 4">
    <name type="scientific">Eeniella nana</name>
    <name type="common">Yeast</name>
    <name type="synonym">Brettanomyces nanus</name>
    <dbReference type="NCBI Taxonomy" id="13502"/>
    <lineage>
        <taxon>Eukaryota</taxon>
        <taxon>Fungi</taxon>
        <taxon>Dikarya</taxon>
        <taxon>Ascomycota</taxon>
        <taxon>Saccharomycotina</taxon>
        <taxon>Pichiomycetes</taxon>
        <taxon>Pichiales</taxon>
        <taxon>Pichiaceae</taxon>
        <taxon>Brettanomyces</taxon>
    </lineage>
</organism>
<dbReference type="GO" id="GO:0005737">
    <property type="term" value="C:cytoplasm"/>
    <property type="evidence" value="ECO:0007669"/>
    <property type="project" value="TreeGrafter"/>
</dbReference>
<dbReference type="OrthoDB" id="1717591at2759"/>
<dbReference type="GO" id="GO:0031982">
    <property type="term" value="C:vesicle"/>
    <property type="evidence" value="ECO:0007669"/>
    <property type="project" value="TreeGrafter"/>
</dbReference>
<protein>
    <recommendedName>
        <fullName evidence="2">UBA domain-containing protein</fullName>
    </recommendedName>
</protein>
<dbReference type="AlphaFoldDB" id="A0A875S840"/>
<gene>
    <name evidence="3" type="ORF">FOA43_003794</name>
</gene>
<feature type="compositionally biased region" description="Basic residues" evidence="1">
    <location>
        <begin position="316"/>
        <end position="335"/>
    </location>
</feature>
<dbReference type="Proteomes" id="UP000662931">
    <property type="component" value="Chromosome 4"/>
</dbReference>
<dbReference type="Gene3D" id="1.10.8.10">
    <property type="entry name" value="DNA helicase RuvA subunit, C-terminal domain"/>
    <property type="match status" value="1"/>
</dbReference>
<accession>A0A875S840</accession>
<dbReference type="GO" id="GO:0072583">
    <property type="term" value="P:clathrin-dependent endocytosis"/>
    <property type="evidence" value="ECO:0007669"/>
    <property type="project" value="TreeGrafter"/>
</dbReference>
<dbReference type="GO" id="GO:0030276">
    <property type="term" value="F:clathrin binding"/>
    <property type="evidence" value="ECO:0007669"/>
    <property type="project" value="TreeGrafter"/>
</dbReference>
<dbReference type="Gene3D" id="1.25.40.10">
    <property type="entry name" value="Tetratricopeptide repeat domain"/>
    <property type="match status" value="1"/>
</dbReference>
<dbReference type="PANTHER" id="PTHR23172">
    <property type="entry name" value="AUXILIN/CYCLIN G-ASSOCIATED KINASE-RELATED"/>
    <property type="match status" value="1"/>
</dbReference>
<dbReference type="InterPro" id="IPR015940">
    <property type="entry name" value="UBA"/>
</dbReference>
<dbReference type="InterPro" id="IPR019734">
    <property type="entry name" value="TPR_rpt"/>
</dbReference>
<dbReference type="SUPFAM" id="SSF48452">
    <property type="entry name" value="TPR-like"/>
    <property type="match status" value="1"/>
</dbReference>
<dbReference type="FunFam" id="1.10.287.110:FF:000002">
    <property type="entry name" value="putative tyrosine-protein phosphatase auxilin isoform X2"/>
    <property type="match status" value="1"/>
</dbReference>
<evidence type="ECO:0000259" key="2">
    <source>
        <dbReference type="PROSITE" id="PS50030"/>
    </source>
</evidence>
<dbReference type="SUPFAM" id="SSF46565">
    <property type="entry name" value="Chaperone J-domain"/>
    <property type="match status" value="1"/>
</dbReference>
<dbReference type="InterPro" id="IPR036869">
    <property type="entry name" value="J_dom_sf"/>
</dbReference>
<feature type="region of interest" description="Disordered" evidence="1">
    <location>
        <begin position="30"/>
        <end position="78"/>
    </location>
</feature>
<dbReference type="InterPro" id="IPR011990">
    <property type="entry name" value="TPR-like_helical_dom_sf"/>
</dbReference>
<proteinExistence type="predicted"/>
<keyword evidence="4" id="KW-1185">Reference proteome</keyword>
<name>A0A875S840_EENNA</name>
<feature type="compositionally biased region" description="Basic and acidic residues" evidence="1">
    <location>
        <begin position="289"/>
        <end position="315"/>
    </location>
</feature>
<evidence type="ECO:0000313" key="3">
    <source>
        <dbReference type="EMBL" id="QPG76405.1"/>
    </source>
</evidence>
<dbReference type="PANTHER" id="PTHR23172:SF19">
    <property type="entry name" value="J DOMAIN-CONTAINING PROTEIN"/>
    <property type="match status" value="1"/>
</dbReference>
<dbReference type="SMART" id="SM00028">
    <property type="entry name" value="TPR"/>
    <property type="match status" value="2"/>
</dbReference>
<dbReference type="PROSITE" id="PS50030">
    <property type="entry name" value="UBA"/>
    <property type="match status" value="1"/>
</dbReference>
<evidence type="ECO:0000256" key="1">
    <source>
        <dbReference type="SAM" id="MobiDB-lite"/>
    </source>
</evidence>
<feature type="domain" description="UBA" evidence="2">
    <location>
        <begin position="143"/>
        <end position="187"/>
    </location>
</feature>
<dbReference type="Gene3D" id="1.10.287.110">
    <property type="entry name" value="DnaJ domain"/>
    <property type="match status" value="1"/>
</dbReference>
<dbReference type="SUPFAM" id="SSF46934">
    <property type="entry name" value="UBA-like"/>
    <property type="match status" value="1"/>
</dbReference>